<dbReference type="InterPro" id="IPR019776">
    <property type="entry name" value="Flagellar_basal_body_rod_CS"/>
</dbReference>
<keyword evidence="9" id="KW-0966">Cell projection</keyword>
<comment type="function">
    <text evidence="5">A flexible structure which links the flagellar filament to the drive apparatus in the basal body.</text>
</comment>
<comment type="subcellular location">
    <subcellularLocation>
        <location evidence="1 5">Bacterial flagellum basal body</location>
    </subcellularLocation>
</comment>
<dbReference type="InterPro" id="IPR011491">
    <property type="entry name" value="FlgE_D2"/>
</dbReference>
<evidence type="ECO:0000313" key="10">
    <source>
        <dbReference type="Proteomes" id="UP000199706"/>
    </source>
</evidence>
<dbReference type="RefSeq" id="WP_090695584.1">
    <property type="nucleotide sequence ID" value="NZ_CADERL010000038.1"/>
</dbReference>
<dbReference type="PANTHER" id="PTHR30435:SF1">
    <property type="entry name" value="FLAGELLAR HOOK PROTEIN FLGE"/>
    <property type="match status" value="1"/>
</dbReference>
<keyword evidence="9" id="KW-0969">Cilium</keyword>
<evidence type="ECO:0000256" key="1">
    <source>
        <dbReference type="ARBA" id="ARBA00004117"/>
    </source>
</evidence>
<dbReference type="AlphaFoldDB" id="A0A1G8MXU9"/>
<dbReference type="InterPro" id="IPR010930">
    <property type="entry name" value="Flg_bb/hook_C_dom"/>
</dbReference>
<evidence type="ECO:0000259" key="7">
    <source>
        <dbReference type="Pfam" id="PF06429"/>
    </source>
</evidence>
<reference evidence="9 10" key="1">
    <citation type="submission" date="2016-10" db="EMBL/GenBank/DDBJ databases">
        <authorList>
            <person name="de Groot N.N."/>
        </authorList>
    </citation>
    <scope>NUCLEOTIDE SEQUENCE [LARGE SCALE GENOMIC DNA]</scope>
    <source>
        <strain evidence="9 10">LMG 2247</strain>
    </source>
</reference>
<evidence type="ECO:0000256" key="3">
    <source>
        <dbReference type="ARBA" id="ARBA00019015"/>
    </source>
</evidence>
<dbReference type="PANTHER" id="PTHR30435">
    <property type="entry name" value="FLAGELLAR PROTEIN"/>
    <property type="match status" value="1"/>
</dbReference>
<comment type="similarity">
    <text evidence="2 5">Belongs to the flagella basal body rod proteins family.</text>
</comment>
<evidence type="ECO:0000256" key="4">
    <source>
        <dbReference type="ARBA" id="ARBA00023143"/>
    </source>
</evidence>
<dbReference type="GO" id="GO:0071978">
    <property type="term" value="P:bacterial-type flagellum-dependent swarming motility"/>
    <property type="evidence" value="ECO:0007669"/>
    <property type="project" value="TreeGrafter"/>
</dbReference>
<dbReference type="InterPro" id="IPR037925">
    <property type="entry name" value="FlgE/F/G-like"/>
</dbReference>
<dbReference type="GO" id="GO:0009424">
    <property type="term" value="C:bacterial-type flagellum hook"/>
    <property type="evidence" value="ECO:0007669"/>
    <property type="project" value="TreeGrafter"/>
</dbReference>
<dbReference type="Gene3D" id="2.60.98.20">
    <property type="entry name" value="Flagellar hook protein FlgE"/>
    <property type="match status" value="1"/>
</dbReference>
<dbReference type="Pfam" id="PF07559">
    <property type="entry name" value="FlgE_D2"/>
    <property type="match status" value="1"/>
</dbReference>
<organism evidence="9 10">
    <name type="scientific">Paraburkholderia phenazinium</name>
    <dbReference type="NCBI Taxonomy" id="60549"/>
    <lineage>
        <taxon>Bacteria</taxon>
        <taxon>Pseudomonadati</taxon>
        <taxon>Pseudomonadota</taxon>
        <taxon>Betaproteobacteria</taxon>
        <taxon>Burkholderiales</taxon>
        <taxon>Burkholderiaceae</taxon>
        <taxon>Paraburkholderia</taxon>
    </lineage>
</organism>
<dbReference type="InterPro" id="IPR020013">
    <property type="entry name" value="Flagellar_FlgE/F/G"/>
</dbReference>
<dbReference type="Pfam" id="PF06429">
    <property type="entry name" value="Flg_bbr_C"/>
    <property type="match status" value="1"/>
</dbReference>
<dbReference type="OrthoDB" id="8578401at2"/>
<keyword evidence="9" id="KW-0282">Flagellum</keyword>
<dbReference type="InterPro" id="IPR001444">
    <property type="entry name" value="Flag_bb_rod_N"/>
</dbReference>
<evidence type="ECO:0000259" key="8">
    <source>
        <dbReference type="Pfam" id="PF07559"/>
    </source>
</evidence>
<dbReference type="GO" id="GO:0005829">
    <property type="term" value="C:cytosol"/>
    <property type="evidence" value="ECO:0007669"/>
    <property type="project" value="TreeGrafter"/>
</dbReference>
<dbReference type="NCBIfam" id="TIGR03506">
    <property type="entry name" value="FlgEFG_subfam"/>
    <property type="match status" value="1"/>
</dbReference>
<dbReference type="SUPFAM" id="SSF117143">
    <property type="entry name" value="Flagellar hook protein flgE"/>
    <property type="match status" value="1"/>
</dbReference>
<feature type="domain" description="Flagellar hook protein FlgE D2" evidence="8">
    <location>
        <begin position="169"/>
        <end position="276"/>
    </location>
</feature>
<name>A0A1G8MXU9_9BURK</name>
<evidence type="ECO:0000259" key="6">
    <source>
        <dbReference type="Pfam" id="PF00460"/>
    </source>
</evidence>
<evidence type="ECO:0000313" key="9">
    <source>
        <dbReference type="EMBL" id="SDI72647.1"/>
    </source>
</evidence>
<accession>A0A1G8MXU9</accession>
<dbReference type="EMBL" id="FNCJ01000032">
    <property type="protein sequence ID" value="SDI72647.1"/>
    <property type="molecule type" value="Genomic_DNA"/>
</dbReference>
<evidence type="ECO:0000256" key="2">
    <source>
        <dbReference type="ARBA" id="ARBA00009677"/>
    </source>
</evidence>
<dbReference type="InterPro" id="IPR037058">
    <property type="entry name" value="Falgellar_hook_FlgE_sf"/>
</dbReference>
<dbReference type="Proteomes" id="UP000199706">
    <property type="component" value="Unassembled WGS sequence"/>
</dbReference>
<dbReference type="PROSITE" id="PS00588">
    <property type="entry name" value="FLAGELLA_BB_ROD"/>
    <property type="match status" value="1"/>
</dbReference>
<feature type="domain" description="Flagellar basal-body/hook protein C-terminal" evidence="7">
    <location>
        <begin position="348"/>
        <end position="392"/>
    </location>
</feature>
<evidence type="ECO:0000256" key="5">
    <source>
        <dbReference type="RuleBase" id="RU362116"/>
    </source>
</evidence>
<feature type="domain" description="Flagellar basal body rod protein N-terminal" evidence="6">
    <location>
        <begin position="5"/>
        <end position="35"/>
    </location>
</feature>
<keyword evidence="4 5" id="KW-0975">Bacterial flagellum</keyword>
<proteinExistence type="inferred from homology"/>
<dbReference type="Pfam" id="PF00460">
    <property type="entry name" value="Flg_bb_rod"/>
    <property type="match status" value="1"/>
</dbReference>
<dbReference type="GO" id="GO:0009425">
    <property type="term" value="C:bacterial-type flagellum basal body"/>
    <property type="evidence" value="ECO:0007669"/>
    <property type="project" value="UniProtKB-SubCell"/>
</dbReference>
<sequence>MLESIYIGMSGLTAYSKGLQTISNNVANLNTAGFKSSTPRFADLYYGQQFQQAAPGLANTGQFGSGVEYGYSSLNFAQGDLRASNGQLDLAIQGNGFLSLLDGATTRYARTGQFAIGDDGFIEEKATGLKLAALTSSGSLGPISLAGKQISPPQATQSIQFTDNLSPGSTGFSVPNIDVYDANGGKHTLSVAFAPDSDIMPGRWKVTVTDENNLPVQEGTLQFNGGIPEPGRDKIDVTLKPTDAPAFTFTLDFSTGVTGFSAGSSSTLRVSKSDGYGTGTLSSMSINTDGELVLQYSNGQSDTIGTVALASFKNPQQLRQMGNGLFDASHASPPEFRASGSGGIGQLQAGASEASNVDLSSEFGQLILIQRGFQASSQVVSAANEMIMQLFQMRGQG</sequence>
<protein>
    <recommendedName>
        <fullName evidence="3 5">Flagellar hook protein FlgE</fullName>
    </recommendedName>
</protein>
<gene>
    <name evidence="9" type="ORF">SAMN05216466_13213</name>
</gene>